<evidence type="ECO:0000313" key="2">
    <source>
        <dbReference type="Proteomes" id="UP001558613"/>
    </source>
</evidence>
<dbReference type="Proteomes" id="UP001558613">
    <property type="component" value="Unassembled WGS sequence"/>
</dbReference>
<reference evidence="1 2" key="1">
    <citation type="submission" date="2023-09" db="EMBL/GenBank/DDBJ databases">
        <authorList>
            <person name="Wang M."/>
        </authorList>
    </citation>
    <scope>NUCLEOTIDE SEQUENCE [LARGE SCALE GENOMIC DNA]</scope>
    <source>
        <strain evidence="1">GT-2023</strain>
        <tissue evidence="1">Liver</tissue>
    </source>
</reference>
<proteinExistence type="predicted"/>
<protein>
    <submittedName>
        <fullName evidence="1">Uncharacterized protein</fullName>
    </submittedName>
</protein>
<keyword evidence="2" id="KW-1185">Reference proteome</keyword>
<name>A0ABR3LDZ9_9TELE</name>
<sequence length="77" mass="7870">MARGFVDGATNLAISPGNVKHYCLALRLRLYSAVASRGAASIKSAVGKGIPAGLLSHSSDWGNWGSNVPVSGSQCLV</sequence>
<comment type="caution">
    <text evidence="1">The sequence shown here is derived from an EMBL/GenBank/DDBJ whole genome shotgun (WGS) entry which is preliminary data.</text>
</comment>
<organism evidence="1 2">
    <name type="scientific">Cirrhinus molitorella</name>
    <name type="common">mud carp</name>
    <dbReference type="NCBI Taxonomy" id="172907"/>
    <lineage>
        <taxon>Eukaryota</taxon>
        <taxon>Metazoa</taxon>
        <taxon>Chordata</taxon>
        <taxon>Craniata</taxon>
        <taxon>Vertebrata</taxon>
        <taxon>Euteleostomi</taxon>
        <taxon>Actinopterygii</taxon>
        <taxon>Neopterygii</taxon>
        <taxon>Teleostei</taxon>
        <taxon>Ostariophysi</taxon>
        <taxon>Cypriniformes</taxon>
        <taxon>Cyprinidae</taxon>
        <taxon>Labeoninae</taxon>
        <taxon>Labeonini</taxon>
        <taxon>Cirrhinus</taxon>
    </lineage>
</organism>
<evidence type="ECO:0000313" key="1">
    <source>
        <dbReference type="EMBL" id="KAL1251105.1"/>
    </source>
</evidence>
<gene>
    <name evidence="1" type="ORF">QQF64_018901</name>
</gene>
<dbReference type="EMBL" id="JAYMGO010000022">
    <property type="protein sequence ID" value="KAL1251105.1"/>
    <property type="molecule type" value="Genomic_DNA"/>
</dbReference>
<accession>A0ABR3LDZ9</accession>